<sequence>MDVLVLAGTRQAKKLAERLVAEGVRVTSMLFGTVAPRNEPPGTVLRGGFGGVDGLVEHLARHPVDAVLDATHPFAQSLTVQAVRACRMASTPYLRYSRTSWAERPDSSLWQWVDDHDQACRAAGRHGAPALLTVGAQPLWHYHLLPTPVVARLREEPRSPLPADWRVVRDPGPFELAGELRLMQDVQVLVCRDSGGTASSPKLDAAARLGIPVVMVRRPSLPGPEVFHRDEVVAWLASGGPGFTFGQSLSPGG</sequence>
<dbReference type="PANTHER" id="PTHR36925">
    <property type="entry name" value="COBALT-PRECORRIN-6A REDUCTASE"/>
    <property type="match status" value="1"/>
</dbReference>
<protein>
    <submittedName>
        <fullName evidence="4">Precorrin-6A/cobalt-precorrin-6A reductase</fullName>
        <ecNumber evidence="4">1.3.1.-</ecNumber>
    </submittedName>
</protein>
<organism evidence="4 5">
    <name type="scientific">Luteococcus peritonei</name>
    <dbReference type="NCBI Taxonomy" id="88874"/>
    <lineage>
        <taxon>Bacteria</taxon>
        <taxon>Bacillati</taxon>
        <taxon>Actinomycetota</taxon>
        <taxon>Actinomycetes</taxon>
        <taxon>Propionibacteriales</taxon>
        <taxon>Propionibacteriaceae</taxon>
        <taxon>Luteococcus</taxon>
    </lineage>
</organism>
<dbReference type="RefSeq" id="WP_343871649.1">
    <property type="nucleotide sequence ID" value="NZ_BAAAIX010000001.1"/>
</dbReference>
<dbReference type="InterPro" id="IPR003723">
    <property type="entry name" value="Precorrin-6x_reduct"/>
</dbReference>
<dbReference type="GO" id="GO:0016491">
    <property type="term" value="F:oxidoreductase activity"/>
    <property type="evidence" value="ECO:0007669"/>
    <property type="project" value="UniProtKB-KW"/>
</dbReference>
<keyword evidence="2" id="KW-0169">Cobalamin biosynthesis</keyword>
<dbReference type="EC" id="1.3.1.-" evidence="4"/>
<keyword evidence="3 4" id="KW-0560">Oxidoreductase</keyword>
<evidence type="ECO:0000313" key="4">
    <source>
        <dbReference type="EMBL" id="MFD1888579.1"/>
    </source>
</evidence>
<dbReference type="PANTHER" id="PTHR36925:SF1">
    <property type="entry name" value="COBALT-PRECORRIN-6A REDUCTASE"/>
    <property type="match status" value="1"/>
</dbReference>
<evidence type="ECO:0000256" key="1">
    <source>
        <dbReference type="ARBA" id="ARBA00004953"/>
    </source>
</evidence>
<dbReference type="Proteomes" id="UP001597326">
    <property type="component" value="Unassembled WGS sequence"/>
</dbReference>
<evidence type="ECO:0000256" key="3">
    <source>
        <dbReference type="ARBA" id="ARBA00023002"/>
    </source>
</evidence>
<name>A0ABW4RR87_9ACTN</name>
<comment type="caution">
    <text evidence="4">The sequence shown here is derived from an EMBL/GenBank/DDBJ whole genome shotgun (WGS) entry which is preliminary data.</text>
</comment>
<evidence type="ECO:0000256" key="2">
    <source>
        <dbReference type="ARBA" id="ARBA00022573"/>
    </source>
</evidence>
<comment type="pathway">
    <text evidence="1">Cofactor biosynthesis; adenosylcobalamin biosynthesis.</text>
</comment>
<evidence type="ECO:0000313" key="5">
    <source>
        <dbReference type="Proteomes" id="UP001597326"/>
    </source>
</evidence>
<proteinExistence type="predicted"/>
<accession>A0ABW4RR87</accession>
<reference evidence="5" key="1">
    <citation type="journal article" date="2019" name="Int. J. Syst. Evol. Microbiol.">
        <title>The Global Catalogue of Microorganisms (GCM) 10K type strain sequencing project: providing services to taxonomists for standard genome sequencing and annotation.</title>
        <authorList>
            <consortium name="The Broad Institute Genomics Platform"/>
            <consortium name="The Broad Institute Genome Sequencing Center for Infectious Disease"/>
            <person name="Wu L."/>
            <person name="Ma J."/>
        </authorList>
    </citation>
    <scope>NUCLEOTIDE SEQUENCE [LARGE SCALE GENOMIC DNA]</scope>
    <source>
        <strain evidence="5">CAIM 431</strain>
    </source>
</reference>
<dbReference type="PROSITE" id="PS51014">
    <property type="entry name" value="COBK_CBIJ"/>
    <property type="match status" value="1"/>
</dbReference>
<dbReference type="EMBL" id="JBHUFZ010000001">
    <property type="protein sequence ID" value="MFD1888579.1"/>
    <property type="molecule type" value="Genomic_DNA"/>
</dbReference>
<gene>
    <name evidence="4" type="ORF">ACFSCS_00050</name>
</gene>
<keyword evidence="5" id="KW-1185">Reference proteome</keyword>
<dbReference type="Pfam" id="PF02571">
    <property type="entry name" value="CbiJ"/>
    <property type="match status" value="1"/>
</dbReference>